<feature type="non-terminal residue" evidence="2">
    <location>
        <position position="70"/>
    </location>
</feature>
<evidence type="ECO:0000313" key="3">
    <source>
        <dbReference type="Proteomes" id="UP001529510"/>
    </source>
</evidence>
<gene>
    <name evidence="2" type="ORF">M9458_027092</name>
</gene>
<comment type="caution">
    <text evidence="2">The sequence shown here is derived from an EMBL/GenBank/DDBJ whole genome shotgun (WGS) entry which is preliminary data.</text>
</comment>
<proteinExistence type="predicted"/>
<dbReference type="AlphaFoldDB" id="A0ABD0PVY0"/>
<feature type="non-terminal residue" evidence="2">
    <location>
        <position position="1"/>
    </location>
</feature>
<accession>A0ABD0PVY0</accession>
<name>A0ABD0PVY0_CIRMR</name>
<feature type="region of interest" description="Disordered" evidence="1">
    <location>
        <begin position="1"/>
        <end position="20"/>
    </location>
</feature>
<dbReference type="EMBL" id="JAMKFB020000013">
    <property type="protein sequence ID" value="KAL0178198.1"/>
    <property type="molecule type" value="Genomic_DNA"/>
</dbReference>
<keyword evidence="3" id="KW-1185">Reference proteome</keyword>
<sequence>MEDTCASPADSTPNPMPGTVHAPTLSLPILKSPTLTDRWDTLNHSFLTFLLPEQLSNSEPVHSLHTRIYT</sequence>
<organism evidence="2 3">
    <name type="scientific">Cirrhinus mrigala</name>
    <name type="common">Mrigala</name>
    <dbReference type="NCBI Taxonomy" id="683832"/>
    <lineage>
        <taxon>Eukaryota</taxon>
        <taxon>Metazoa</taxon>
        <taxon>Chordata</taxon>
        <taxon>Craniata</taxon>
        <taxon>Vertebrata</taxon>
        <taxon>Euteleostomi</taxon>
        <taxon>Actinopterygii</taxon>
        <taxon>Neopterygii</taxon>
        <taxon>Teleostei</taxon>
        <taxon>Ostariophysi</taxon>
        <taxon>Cypriniformes</taxon>
        <taxon>Cyprinidae</taxon>
        <taxon>Labeoninae</taxon>
        <taxon>Labeonini</taxon>
        <taxon>Cirrhinus</taxon>
    </lineage>
</organism>
<evidence type="ECO:0000256" key="1">
    <source>
        <dbReference type="SAM" id="MobiDB-lite"/>
    </source>
</evidence>
<evidence type="ECO:0000313" key="2">
    <source>
        <dbReference type="EMBL" id="KAL0178198.1"/>
    </source>
</evidence>
<reference evidence="2 3" key="1">
    <citation type="submission" date="2024-05" db="EMBL/GenBank/DDBJ databases">
        <title>Genome sequencing and assembly of Indian major carp, Cirrhinus mrigala (Hamilton, 1822).</title>
        <authorList>
            <person name="Mohindra V."/>
            <person name="Chowdhury L.M."/>
            <person name="Lal K."/>
            <person name="Jena J.K."/>
        </authorList>
    </citation>
    <scope>NUCLEOTIDE SEQUENCE [LARGE SCALE GENOMIC DNA]</scope>
    <source>
        <strain evidence="2">CM1030</strain>
        <tissue evidence="2">Blood</tissue>
    </source>
</reference>
<protein>
    <submittedName>
        <fullName evidence="2">Uncharacterized protein</fullName>
    </submittedName>
</protein>
<dbReference type="Proteomes" id="UP001529510">
    <property type="component" value="Unassembled WGS sequence"/>
</dbReference>